<evidence type="ECO:0000259" key="1">
    <source>
        <dbReference type="PROSITE" id="PS51494"/>
    </source>
</evidence>
<dbReference type="SUPFAM" id="SSF50494">
    <property type="entry name" value="Trypsin-like serine proteases"/>
    <property type="match status" value="1"/>
</dbReference>
<gene>
    <name evidence="2" type="primary">spoIVB</name>
    <name evidence="2" type="ORF">IAB31_10345</name>
</gene>
<dbReference type="InterPro" id="IPR036034">
    <property type="entry name" value="PDZ_sf"/>
</dbReference>
<reference evidence="2" key="1">
    <citation type="submission" date="2020-10" db="EMBL/GenBank/DDBJ databases">
        <authorList>
            <person name="Gilroy R."/>
        </authorList>
    </citation>
    <scope>NUCLEOTIDE SEQUENCE</scope>
    <source>
        <strain evidence="2">ChiSjej4B22-8148</strain>
    </source>
</reference>
<dbReference type="EC" id="3.4.21.116" evidence="2"/>
<dbReference type="PROSITE" id="PS51494">
    <property type="entry name" value="SPOIVB"/>
    <property type="match status" value="1"/>
</dbReference>
<dbReference type="InterPro" id="IPR009003">
    <property type="entry name" value="Peptidase_S1_PA"/>
</dbReference>
<feature type="domain" description="Peptidase S55" evidence="1">
    <location>
        <begin position="203"/>
        <end position="427"/>
    </location>
</feature>
<dbReference type="AlphaFoldDB" id="A0A9D1AD45"/>
<proteinExistence type="predicted"/>
<evidence type="ECO:0000313" key="2">
    <source>
        <dbReference type="EMBL" id="HIR14306.1"/>
    </source>
</evidence>
<sequence length="427" mass="46223">MSGRKKYKRFVRTMLLFGVMALLYSGWLLMRGQIPDSMQVAQAAKIPSFFPSPLDSLIQEEVIIKQDASGTSAQNSIPSDSAKRLAASVSTGNVNDSYQISYSILGKIPLKTVNVEVVEREKVYAGGIPIGIYLETNGVLVVGTGAVETADGKSCIPAENVVMAGDYITAANGTPLNTKEELVSCINQSEGHAVLLDIQRDGKSLQLQVTPVQTKEAEYKAGIWVRNDTQGIGTLTYVDQEGNFGALGHGISDVDTGSLMEISDGLLYNAEVISIVKGTQGQPGELAGVIHYSDGYRIGRITENTKKGIYGTITGFPLLAEHLDLYEIGYRQEVQTGPAVIISMVDGVRKEFDIEIQELRYNVKEENKGMILKVTDEELLDLTGGIVQGMSGSPIIQNGRLIGAVTHVFVNDPTKGYGIFIENMLEY</sequence>
<accession>A0A9D1AD45</accession>
<protein>
    <submittedName>
        <fullName evidence="2">SpoIVB peptidase</fullName>
        <ecNumber evidence="2">3.4.21.116</ecNumber>
    </submittedName>
</protein>
<dbReference type="SUPFAM" id="SSF50156">
    <property type="entry name" value="PDZ domain-like"/>
    <property type="match status" value="1"/>
</dbReference>
<organism evidence="2 3">
    <name type="scientific">Candidatus Choladousia intestinavium</name>
    <dbReference type="NCBI Taxonomy" id="2840727"/>
    <lineage>
        <taxon>Bacteria</taxon>
        <taxon>Bacillati</taxon>
        <taxon>Bacillota</taxon>
        <taxon>Clostridia</taxon>
        <taxon>Lachnospirales</taxon>
        <taxon>Lachnospiraceae</taxon>
        <taxon>Lachnospiraceae incertae sedis</taxon>
        <taxon>Candidatus Choladousia</taxon>
    </lineage>
</organism>
<evidence type="ECO:0000313" key="3">
    <source>
        <dbReference type="Proteomes" id="UP000886757"/>
    </source>
</evidence>
<name>A0A9D1AD45_9FIRM</name>
<dbReference type="InterPro" id="IPR008763">
    <property type="entry name" value="Peptidase_S55"/>
</dbReference>
<dbReference type="NCBIfam" id="TIGR02860">
    <property type="entry name" value="spore_IV_B"/>
    <property type="match status" value="1"/>
</dbReference>
<dbReference type="Proteomes" id="UP000886757">
    <property type="component" value="Unassembled WGS sequence"/>
</dbReference>
<keyword evidence="2" id="KW-0378">Hydrolase</keyword>
<dbReference type="GO" id="GO:0016787">
    <property type="term" value="F:hydrolase activity"/>
    <property type="evidence" value="ECO:0007669"/>
    <property type="project" value="UniProtKB-KW"/>
</dbReference>
<dbReference type="EMBL" id="DVGK01000116">
    <property type="protein sequence ID" value="HIR14306.1"/>
    <property type="molecule type" value="Genomic_DNA"/>
</dbReference>
<comment type="caution">
    <text evidence="2">The sequence shown here is derived from an EMBL/GenBank/DDBJ whole genome shotgun (WGS) entry which is preliminary data.</text>
</comment>
<reference evidence="2" key="2">
    <citation type="journal article" date="2021" name="PeerJ">
        <title>Extensive microbial diversity within the chicken gut microbiome revealed by metagenomics and culture.</title>
        <authorList>
            <person name="Gilroy R."/>
            <person name="Ravi A."/>
            <person name="Getino M."/>
            <person name="Pursley I."/>
            <person name="Horton D.L."/>
            <person name="Alikhan N.F."/>
            <person name="Baker D."/>
            <person name="Gharbi K."/>
            <person name="Hall N."/>
            <person name="Watson M."/>
            <person name="Adriaenssens E.M."/>
            <person name="Foster-Nyarko E."/>
            <person name="Jarju S."/>
            <person name="Secka A."/>
            <person name="Antonio M."/>
            <person name="Oren A."/>
            <person name="Chaudhuri R.R."/>
            <person name="La Ragione R."/>
            <person name="Hildebrand F."/>
            <person name="Pallen M.J."/>
        </authorList>
    </citation>
    <scope>NUCLEOTIDE SEQUENCE</scope>
    <source>
        <strain evidence="2">ChiSjej4B22-8148</strain>
    </source>
</reference>
<dbReference type="InterPro" id="IPR014219">
    <property type="entry name" value="SpoIVB"/>
</dbReference>
<dbReference type="Gene3D" id="2.30.42.10">
    <property type="match status" value="1"/>
</dbReference>
<dbReference type="Pfam" id="PF05580">
    <property type="entry name" value="Peptidase_S55"/>
    <property type="match status" value="1"/>
</dbReference>